<sequence length="241" mass="27511">MDEQDEKSETAGPKLLCVPEHKSQQRHSDMRDDLKMKEPTNLLRQNVQGLREEREERSRPVVAFKSQSSLNCAETNQGPYYQSNRSDRIHQIQDQYPEKAASRRSGICNRLTPKAIGIDEYESTLDSARGAKQEQTGSFALTVWCQRSNHGPRAPPGWYQPCSHIIEAQASLHNQPRLLWVIIEARAVPASAGPTYPRALIGKQLREIEWFLLAYALKNERKSTSTRLAPWSLTYKAIRDL</sequence>
<evidence type="ECO:0000313" key="2">
    <source>
        <dbReference type="EMBL" id="KAK4179929.1"/>
    </source>
</evidence>
<dbReference type="EMBL" id="MU866107">
    <property type="protein sequence ID" value="KAK4179929.1"/>
    <property type="molecule type" value="Genomic_DNA"/>
</dbReference>
<name>A0AAN6WDC6_9PEZI</name>
<evidence type="ECO:0000313" key="3">
    <source>
        <dbReference type="Proteomes" id="UP001302321"/>
    </source>
</evidence>
<protein>
    <submittedName>
        <fullName evidence="2">Uncharacterized protein</fullName>
    </submittedName>
</protein>
<feature type="region of interest" description="Disordered" evidence="1">
    <location>
        <begin position="1"/>
        <end position="65"/>
    </location>
</feature>
<feature type="compositionally biased region" description="Basic and acidic residues" evidence="1">
    <location>
        <begin position="19"/>
        <end position="38"/>
    </location>
</feature>
<proteinExistence type="predicted"/>
<keyword evidence="3" id="KW-1185">Reference proteome</keyword>
<comment type="caution">
    <text evidence="2">The sequence shown here is derived from an EMBL/GenBank/DDBJ whole genome shotgun (WGS) entry which is preliminary data.</text>
</comment>
<gene>
    <name evidence="2" type="ORF">QBC36DRAFT_307748</name>
</gene>
<reference evidence="2" key="2">
    <citation type="submission" date="2023-05" db="EMBL/GenBank/DDBJ databases">
        <authorList>
            <consortium name="Lawrence Berkeley National Laboratory"/>
            <person name="Steindorff A."/>
            <person name="Hensen N."/>
            <person name="Bonometti L."/>
            <person name="Westerberg I."/>
            <person name="Brannstrom I.O."/>
            <person name="Guillou S."/>
            <person name="Cros-Aarteil S."/>
            <person name="Calhoun S."/>
            <person name="Haridas S."/>
            <person name="Kuo A."/>
            <person name="Mondo S."/>
            <person name="Pangilinan J."/>
            <person name="Riley R."/>
            <person name="Labutti K."/>
            <person name="Andreopoulos B."/>
            <person name="Lipzen A."/>
            <person name="Chen C."/>
            <person name="Yanf M."/>
            <person name="Daum C."/>
            <person name="Ng V."/>
            <person name="Clum A."/>
            <person name="Ohm R."/>
            <person name="Martin F."/>
            <person name="Silar P."/>
            <person name="Natvig D."/>
            <person name="Lalanne C."/>
            <person name="Gautier V."/>
            <person name="Ament-Velasquez S.L."/>
            <person name="Kruys A."/>
            <person name="Hutchinson M.I."/>
            <person name="Powell A.J."/>
            <person name="Barry K."/>
            <person name="Miller A.N."/>
            <person name="Grigoriev I.V."/>
            <person name="Debuchy R."/>
            <person name="Gladieux P."/>
            <person name="Thoren M.H."/>
            <person name="Johannesson H."/>
        </authorList>
    </citation>
    <scope>NUCLEOTIDE SEQUENCE</scope>
    <source>
        <strain evidence="2">CBS 892.96</strain>
    </source>
</reference>
<organism evidence="2 3">
    <name type="scientific">Triangularia setosa</name>
    <dbReference type="NCBI Taxonomy" id="2587417"/>
    <lineage>
        <taxon>Eukaryota</taxon>
        <taxon>Fungi</taxon>
        <taxon>Dikarya</taxon>
        <taxon>Ascomycota</taxon>
        <taxon>Pezizomycotina</taxon>
        <taxon>Sordariomycetes</taxon>
        <taxon>Sordariomycetidae</taxon>
        <taxon>Sordariales</taxon>
        <taxon>Podosporaceae</taxon>
        <taxon>Triangularia</taxon>
    </lineage>
</organism>
<evidence type="ECO:0000256" key="1">
    <source>
        <dbReference type="SAM" id="MobiDB-lite"/>
    </source>
</evidence>
<reference evidence="2" key="1">
    <citation type="journal article" date="2023" name="Mol. Phylogenet. Evol.">
        <title>Genome-scale phylogeny and comparative genomics of the fungal order Sordariales.</title>
        <authorList>
            <person name="Hensen N."/>
            <person name="Bonometti L."/>
            <person name="Westerberg I."/>
            <person name="Brannstrom I.O."/>
            <person name="Guillou S."/>
            <person name="Cros-Aarteil S."/>
            <person name="Calhoun S."/>
            <person name="Haridas S."/>
            <person name="Kuo A."/>
            <person name="Mondo S."/>
            <person name="Pangilinan J."/>
            <person name="Riley R."/>
            <person name="LaButti K."/>
            <person name="Andreopoulos B."/>
            <person name="Lipzen A."/>
            <person name="Chen C."/>
            <person name="Yan M."/>
            <person name="Daum C."/>
            <person name="Ng V."/>
            <person name="Clum A."/>
            <person name="Steindorff A."/>
            <person name="Ohm R.A."/>
            <person name="Martin F."/>
            <person name="Silar P."/>
            <person name="Natvig D.O."/>
            <person name="Lalanne C."/>
            <person name="Gautier V."/>
            <person name="Ament-Velasquez S.L."/>
            <person name="Kruys A."/>
            <person name="Hutchinson M.I."/>
            <person name="Powell A.J."/>
            <person name="Barry K."/>
            <person name="Miller A.N."/>
            <person name="Grigoriev I.V."/>
            <person name="Debuchy R."/>
            <person name="Gladieux P."/>
            <person name="Hiltunen Thoren M."/>
            <person name="Johannesson H."/>
        </authorList>
    </citation>
    <scope>NUCLEOTIDE SEQUENCE</scope>
    <source>
        <strain evidence="2">CBS 892.96</strain>
    </source>
</reference>
<dbReference type="Proteomes" id="UP001302321">
    <property type="component" value="Unassembled WGS sequence"/>
</dbReference>
<accession>A0AAN6WDC6</accession>
<feature type="compositionally biased region" description="Basic and acidic residues" evidence="1">
    <location>
        <begin position="50"/>
        <end position="59"/>
    </location>
</feature>
<dbReference type="AlphaFoldDB" id="A0AAN6WDC6"/>